<evidence type="ECO:0000313" key="1">
    <source>
        <dbReference type="EMBL" id="RZO23905.1"/>
    </source>
</evidence>
<sequence length="249" mass="28008">MRTIKFILLFFVTLSLTAEQPKNILFVGNSYLYYNNSVHNYVELMLREHYGSAIETKLSAIGGSRLHHHNIDHLLDFKNLNLEEQIDLLIMQGGSAEVTTKNNQNEFIVTAKNYAKKAQDLGINTALYMTHAYVKPDKRFQPNLIEKIKETYYSAGKASNSTVIPVGLAYEIAYAAKPNIKLHHPDGTHPGPLGTYLAAATVVASITKESPVGLEFNYYDSVDDGNRLFLQEIAWQAYLKGEKELSLHN</sequence>
<dbReference type="Proteomes" id="UP000320146">
    <property type="component" value="Unassembled WGS sequence"/>
</dbReference>
<evidence type="ECO:0008006" key="3">
    <source>
        <dbReference type="Google" id="ProtNLM"/>
    </source>
</evidence>
<dbReference type="GO" id="GO:0016788">
    <property type="term" value="F:hydrolase activity, acting on ester bonds"/>
    <property type="evidence" value="ECO:0007669"/>
    <property type="project" value="UniProtKB-ARBA"/>
</dbReference>
<dbReference type="EMBL" id="SHBL01000020">
    <property type="protein sequence ID" value="RZO23905.1"/>
    <property type="molecule type" value="Genomic_DNA"/>
</dbReference>
<reference evidence="1 2" key="1">
    <citation type="submission" date="2019-02" db="EMBL/GenBank/DDBJ databases">
        <title>Prokaryotic population dynamics and viral predation in marine succession experiment using metagenomics: the confinement effect.</title>
        <authorList>
            <person name="Haro-Moreno J.M."/>
            <person name="Rodriguez-Valera F."/>
            <person name="Lopez-Perez M."/>
        </authorList>
    </citation>
    <scope>NUCLEOTIDE SEQUENCE [LARGE SCALE GENOMIC DNA]</scope>
    <source>
        <strain evidence="1">MED-G166</strain>
    </source>
</reference>
<name>A0A520MRR2_9GAMM</name>
<dbReference type="InterPro" id="IPR036514">
    <property type="entry name" value="SGNH_hydro_sf"/>
</dbReference>
<comment type="caution">
    <text evidence="1">The sequence shown here is derived from an EMBL/GenBank/DDBJ whole genome shotgun (WGS) entry which is preliminary data.</text>
</comment>
<accession>A0A520MRR2</accession>
<proteinExistence type="predicted"/>
<dbReference type="SUPFAM" id="SSF52266">
    <property type="entry name" value="SGNH hydrolase"/>
    <property type="match status" value="1"/>
</dbReference>
<gene>
    <name evidence="1" type="ORF">EVA99_02845</name>
</gene>
<dbReference type="AlphaFoldDB" id="A0A520MRR2"/>
<protein>
    <recommendedName>
        <fullName evidence="3">SGNH/GDSL hydrolase family protein</fullName>
    </recommendedName>
</protein>
<evidence type="ECO:0000313" key="2">
    <source>
        <dbReference type="Proteomes" id="UP000320146"/>
    </source>
</evidence>
<dbReference type="Gene3D" id="3.40.50.1110">
    <property type="entry name" value="SGNH hydrolase"/>
    <property type="match status" value="1"/>
</dbReference>
<organism evidence="1 2">
    <name type="scientific">SAR86 cluster bacterium</name>
    <dbReference type="NCBI Taxonomy" id="2030880"/>
    <lineage>
        <taxon>Bacteria</taxon>
        <taxon>Pseudomonadati</taxon>
        <taxon>Pseudomonadota</taxon>
        <taxon>Gammaproteobacteria</taxon>
        <taxon>SAR86 cluster</taxon>
    </lineage>
</organism>